<accession>A0A645APM1</accession>
<dbReference type="PANTHER" id="PTHR44688">
    <property type="entry name" value="DNA-BINDING TRANSCRIPTIONAL ACTIVATOR DEVR_DOSR"/>
    <property type="match status" value="1"/>
</dbReference>
<comment type="caution">
    <text evidence="5">The sequence shown here is derived from an EMBL/GenBank/DDBJ whole genome shotgun (WGS) entry which is preliminary data.</text>
</comment>
<reference evidence="5" key="1">
    <citation type="submission" date="2019-08" db="EMBL/GenBank/DDBJ databases">
        <authorList>
            <person name="Kucharzyk K."/>
            <person name="Murdoch R.W."/>
            <person name="Higgins S."/>
            <person name="Loffler F."/>
        </authorList>
    </citation>
    <scope>NUCLEOTIDE SEQUENCE</scope>
</reference>
<organism evidence="5">
    <name type="scientific">bioreactor metagenome</name>
    <dbReference type="NCBI Taxonomy" id="1076179"/>
    <lineage>
        <taxon>unclassified sequences</taxon>
        <taxon>metagenomes</taxon>
        <taxon>ecological metagenomes</taxon>
    </lineage>
</organism>
<dbReference type="EMBL" id="VSSQ01015168">
    <property type="protein sequence ID" value="MPM55212.1"/>
    <property type="molecule type" value="Genomic_DNA"/>
</dbReference>
<keyword evidence="1" id="KW-0805">Transcription regulation</keyword>
<dbReference type="PROSITE" id="PS00622">
    <property type="entry name" value="HTH_LUXR_1"/>
    <property type="match status" value="1"/>
</dbReference>
<feature type="domain" description="HTH luxR-type" evidence="4">
    <location>
        <begin position="117"/>
        <end position="182"/>
    </location>
</feature>
<keyword evidence="3" id="KW-0804">Transcription</keyword>
<dbReference type="PANTHER" id="PTHR44688:SF16">
    <property type="entry name" value="DNA-BINDING TRANSCRIPTIONAL ACTIVATOR DEVR_DOSR"/>
    <property type="match status" value="1"/>
</dbReference>
<evidence type="ECO:0000259" key="4">
    <source>
        <dbReference type="PROSITE" id="PS50043"/>
    </source>
</evidence>
<dbReference type="InterPro" id="IPR016032">
    <property type="entry name" value="Sig_transdc_resp-reg_C-effctor"/>
</dbReference>
<dbReference type="GO" id="GO:0003677">
    <property type="term" value="F:DNA binding"/>
    <property type="evidence" value="ECO:0007669"/>
    <property type="project" value="UniProtKB-KW"/>
</dbReference>
<protein>
    <recommendedName>
        <fullName evidence="4">HTH luxR-type domain-containing protein</fullName>
    </recommendedName>
</protein>
<evidence type="ECO:0000256" key="1">
    <source>
        <dbReference type="ARBA" id="ARBA00023015"/>
    </source>
</evidence>
<gene>
    <name evidence="5" type="ORF">SDC9_102005</name>
</gene>
<dbReference type="PROSITE" id="PS50043">
    <property type="entry name" value="HTH_LUXR_2"/>
    <property type="match status" value="1"/>
</dbReference>
<keyword evidence="2" id="KW-0238">DNA-binding</keyword>
<evidence type="ECO:0000313" key="5">
    <source>
        <dbReference type="EMBL" id="MPM55212.1"/>
    </source>
</evidence>
<sequence>MACLEPSDILYEGITNILMRGGHHYFFSRVTDLGELGELLSSEEFQVAVVNPASLQNLMHEFSRIRKQHTSVSWLAVSYTFTDPAVLSLFSGVISLNDSRSEVLSKIEVLAKRCNCSDSLRKELSEREKDVLKLLVGGRSNKEISDKLNISIHTVVSHRKNIVRKTGIKSLSGLAIYAITSKIVPLDASLG</sequence>
<proteinExistence type="predicted"/>
<evidence type="ECO:0000256" key="3">
    <source>
        <dbReference type="ARBA" id="ARBA00023163"/>
    </source>
</evidence>
<dbReference type="CDD" id="cd06170">
    <property type="entry name" value="LuxR_C_like"/>
    <property type="match status" value="1"/>
</dbReference>
<dbReference type="SMART" id="SM00421">
    <property type="entry name" value="HTH_LUXR"/>
    <property type="match status" value="1"/>
</dbReference>
<dbReference type="Gene3D" id="1.10.10.10">
    <property type="entry name" value="Winged helix-like DNA-binding domain superfamily/Winged helix DNA-binding domain"/>
    <property type="match status" value="1"/>
</dbReference>
<dbReference type="PRINTS" id="PR00038">
    <property type="entry name" value="HTHLUXR"/>
</dbReference>
<dbReference type="InterPro" id="IPR000792">
    <property type="entry name" value="Tscrpt_reg_LuxR_C"/>
</dbReference>
<dbReference type="SUPFAM" id="SSF46894">
    <property type="entry name" value="C-terminal effector domain of the bipartite response regulators"/>
    <property type="match status" value="1"/>
</dbReference>
<evidence type="ECO:0000256" key="2">
    <source>
        <dbReference type="ARBA" id="ARBA00023125"/>
    </source>
</evidence>
<dbReference type="InterPro" id="IPR036388">
    <property type="entry name" value="WH-like_DNA-bd_sf"/>
</dbReference>
<dbReference type="AlphaFoldDB" id="A0A645APM1"/>
<dbReference type="GO" id="GO:0006355">
    <property type="term" value="P:regulation of DNA-templated transcription"/>
    <property type="evidence" value="ECO:0007669"/>
    <property type="project" value="InterPro"/>
</dbReference>
<dbReference type="Pfam" id="PF00196">
    <property type="entry name" value="GerE"/>
    <property type="match status" value="1"/>
</dbReference>
<name>A0A645APM1_9ZZZZ</name>